<name>A0AAN9ISZ4_CLITE</name>
<gene>
    <name evidence="1" type="ORF">RJT34_20528</name>
</gene>
<sequence>MCINGSAGKLMGGMLGSFYVKKISSFPVFQMTWSMGFGTWSYGFEPMLILHLFENAKTTKSKSKQFVAIYGFYPHFL</sequence>
<reference evidence="1 2" key="1">
    <citation type="submission" date="2024-01" db="EMBL/GenBank/DDBJ databases">
        <title>The genomes of 5 underutilized Papilionoideae crops provide insights into root nodulation and disease resistance.</title>
        <authorList>
            <person name="Yuan L."/>
        </authorList>
    </citation>
    <scope>NUCLEOTIDE SEQUENCE [LARGE SCALE GENOMIC DNA]</scope>
    <source>
        <strain evidence="1">LY-2023</strain>
        <tissue evidence="1">Leaf</tissue>
    </source>
</reference>
<organism evidence="1 2">
    <name type="scientific">Clitoria ternatea</name>
    <name type="common">Butterfly pea</name>
    <dbReference type="NCBI Taxonomy" id="43366"/>
    <lineage>
        <taxon>Eukaryota</taxon>
        <taxon>Viridiplantae</taxon>
        <taxon>Streptophyta</taxon>
        <taxon>Embryophyta</taxon>
        <taxon>Tracheophyta</taxon>
        <taxon>Spermatophyta</taxon>
        <taxon>Magnoliopsida</taxon>
        <taxon>eudicotyledons</taxon>
        <taxon>Gunneridae</taxon>
        <taxon>Pentapetalae</taxon>
        <taxon>rosids</taxon>
        <taxon>fabids</taxon>
        <taxon>Fabales</taxon>
        <taxon>Fabaceae</taxon>
        <taxon>Papilionoideae</taxon>
        <taxon>50 kb inversion clade</taxon>
        <taxon>NPAAA clade</taxon>
        <taxon>indigoferoid/millettioid clade</taxon>
        <taxon>Phaseoleae</taxon>
        <taxon>Clitoria</taxon>
    </lineage>
</organism>
<dbReference type="AlphaFoldDB" id="A0AAN9ISZ4"/>
<keyword evidence="2" id="KW-1185">Reference proteome</keyword>
<dbReference type="EMBL" id="JAYKXN010000005">
    <property type="protein sequence ID" value="KAK7285747.1"/>
    <property type="molecule type" value="Genomic_DNA"/>
</dbReference>
<protein>
    <submittedName>
        <fullName evidence="1">Uncharacterized protein</fullName>
    </submittedName>
</protein>
<accession>A0AAN9ISZ4</accession>
<evidence type="ECO:0000313" key="2">
    <source>
        <dbReference type="Proteomes" id="UP001359559"/>
    </source>
</evidence>
<evidence type="ECO:0000313" key="1">
    <source>
        <dbReference type="EMBL" id="KAK7285747.1"/>
    </source>
</evidence>
<dbReference type="Proteomes" id="UP001359559">
    <property type="component" value="Unassembled WGS sequence"/>
</dbReference>
<proteinExistence type="predicted"/>
<comment type="caution">
    <text evidence="1">The sequence shown here is derived from an EMBL/GenBank/DDBJ whole genome shotgun (WGS) entry which is preliminary data.</text>
</comment>